<keyword evidence="7 14" id="KW-0418">Kinase</keyword>
<dbReference type="SUPFAM" id="SSF55874">
    <property type="entry name" value="ATPase domain of HSP90 chaperone/DNA topoisomerase II/histidine kinase"/>
    <property type="match status" value="1"/>
</dbReference>
<dbReference type="Pfam" id="PF02518">
    <property type="entry name" value="HATPase_c"/>
    <property type="match status" value="1"/>
</dbReference>
<dbReference type="Gene3D" id="3.30.450.290">
    <property type="match status" value="1"/>
</dbReference>
<keyword evidence="6 11" id="KW-0812">Transmembrane</keyword>
<comment type="catalytic activity">
    <reaction evidence="1">
        <text>ATP + protein L-histidine = ADP + protein N-phospho-L-histidine.</text>
        <dbReference type="EC" id="2.7.13.3"/>
    </reaction>
</comment>
<dbReference type="STRING" id="584787.GCA_001247655_01378"/>
<dbReference type="InterPro" id="IPR003661">
    <property type="entry name" value="HisK_dim/P_dom"/>
</dbReference>
<dbReference type="PRINTS" id="PR00344">
    <property type="entry name" value="BCTRLSENSOR"/>
</dbReference>
<dbReference type="GO" id="GO:0016020">
    <property type="term" value="C:membrane"/>
    <property type="evidence" value="ECO:0007669"/>
    <property type="project" value="UniProtKB-SubCell"/>
</dbReference>
<keyword evidence="5" id="KW-0808">Transferase</keyword>
<dbReference type="AlphaFoldDB" id="A0A3N1NR93"/>
<name>A0A3N1NR93_9GAMM</name>
<dbReference type="PANTHER" id="PTHR45436:SF5">
    <property type="entry name" value="SENSOR HISTIDINE KINASE TRCS"/>
    <property type="match status" value="1"/>
</dbReference>
<evidence type="ECO:0000256" key="2">
    <source>
        <dbReference type="ARBA" id="ARBA00004370"/>
    </source>
</evidence>
<reference evidence="14 15" key="1">
    <citation type="submission" date="2018-11" db="EMBL/GenBank/DDBJ databases">
        <title>Genomic Encyclopedia of Type Strains, Phase IV (KMG-IV): sequencing the most valuable type-strain genomes for metagenomic binning, comparative biology and taxonomic classification.</title>
        <authorList>
            <person name="Goeker M."/>
        </authorList>
    </citation>
    <scope>NUCLEOTIDE SEQUENCE [LARGE SCALE GENOMIC DNA]</scope>
    <source>
        <strain evidence="14 15">DSM 21945</strain>
    </source>
</reference>
<comment type="caution">
    <text evidence="14">The sequence shown here is derived from an EMBL/GenBank/DDBJ whole genome shotgun (WGS) entry which is preliminary data.</text>
</comment>
<feature type="domain" description="Histidine kinase" evidence="12">
    <location>
        <begin position="276"/>
        <end position="481"/>
    </location>
</feature>
<dbReference type="CDD" id="cd00082">
    <property type="entry name" value="HisKA"/>
    <property type="match status" value="1"/>
</dbReference>
<dbReference type="EMBL" id="RJUL01000017">
    <property type="protein sequence ID" value="ROQ18745.1"/>
    <property type="molecule type" value="Genomic_DNA"/>
</dbReference>
<dbReference type="PANTHER" id="PTHR45436">
    <property type="entry name" value="SENSOR HISTIDINE KINASE YKOH"/>
    <property type="match status" value="1"/>
</dbReference>
<dbReference type="PROSITE" id="PS50109">
    <property type="entry name" value="HIS_KIN"/>
    <property type="match status" value="1"/>
</dbReference>
<dbReference type="SMART" id="SM00304">
    <property type="entry name" value="HAMP"/>
    <property type="match status" value="1"/>
</dbReference>
<accession>A0A3N1NR93</accession>
<evidence type="ECO:0000256" key="5">
    <source>
        <dbReference type="ARBA" id="ARBA00022679"/>
    </source>
</evidence>
<proteinExistence type="predicted"/>
<evidence type="ECO:0000256" key="7">
    <source>
        <dbReference type="ARBA" id="ARBA00022777"/>
    </source>
</evidence>
<keyword evidence="4" id="KW-0597">Phosphoprotein</keyword>
<keyword evidence="8 11" id="KW-1133">Transmembrane helix</keyword>
<dbReference type="InterPro" id="IPR005467">
    <property type="entry name" value="His_kinase_dom"/>
</dbReference>
<evidence type="ECO:0000256" key="8">
    <source>
        <dbReference type="ARBA" id="ARBA00022989"/>
    </source>
</evidence>
<feature type="domain" description="HAMP" evidence="13">
    <location>
        <begin position="193"/>
        <end position="245"/>
    </location>
</feature>
<evidence type="ECO:0000259" key="13">
    <source>
        <dbReference type="PROSITE" id="PS50885"/>
    </source>
</evidence>
<dbReference type="CDD" id="cd06225">
    <property type="entry name" value="HAMP"/>
    <property type="match status" value="1"/>
</dbReference>
<dbReference type="Gene3D" id="6.10.340.10">
    <property type="match status" value="1"/>
</dbReference>
<organism evidence="14 15">
    <name type="scientific">Gallaecimonas pentaromativorans</name>
    <dbReference type="NCBI Taxonomy" id="584787"/>
    <lineage>
        <taxon>Bacteria</taxon>
        <taxon>Pseudomonadati</taxon>
        <taxon>Pseudomonadota</taxon>
        <taxon>Gammaproteobacteria</taxon>
        <taxon>Enterobacterales</taxon>
        <taxon>Gallaecimonadaceae</taxon>
        <taxon>Gallaecimonas</taxon>
    </lineage>
</organism>
<dbReference type="SMART" id="SM00387">
    <property type="entry name" value="HATPase_c"/>
    <property type="match status" value="1"/>
</dbReference>
<dbReference type="Pfam" id="PF00512">
    <property type="entry name" value="HisKA"/>
    <property type="match status" value="1"/>
</dbReference>
<feature type="transmembrane region" description="Helical" evidence="11">
    <location>
        <begin position="170"/>
        <end position="191"/>
    </location>
</feature>
<gene>
    <name evidence="14" type="ORF">EDC28_11711</name>
</gene>
<evidence type="ECO:0000256" key="4">
    <source>
        <dbReference type="ARBA" id="ARBA00022553"/>
    </source>
</evidence>
<evidence type="ECO:0000259" key="12">
    <source>
        <dbReference type="PROSITE" id="PS50109"/>
    </source>
</evidence>
<keyword evidence="15" id="KW-1185">Reference proteome</keyword>
<dbReference type="SMART" id="SM00388">
    <property type="entry name" value="HisKA"/>
    <property type="match status" value="1"/>
</dbReference>
<comment type="subcellular location">
    <subcellularLocation>
        <location evidence="2">Membrane</location>
    </subcellularLocation>
</comment>
<keyword evidence="10 11" id="KW-0472">Membrane</keyword>
<dbReference type="Gene3D" id="3.30.565.10">
    <property type="entry name" value="Histidine kinase-like ATPase, C-terminal domain"/>
    <property type="match status" value="1"/>
</dbReference>
<dbReference type="InterPro" id="IPR036097">
    <property type="entry name" value="HisK_dim/P_sf"/>
</dbReference>
<dbReference type="InterPro" id="IPR003594">
    <property type="entry name" value="HATPase_dom"/>
</dbReference>
<dbReference type="InterPro" id="IPR050428">
    <property type="entry name" value="TCS_sensor_his_kinase"/>
</dbReference>
<dbReference type="GO" id="GO:0000155">
    <property type="term" value="F:phosphorelay sensor kinase activity"/>
    <property type="evidence" value="ECO:0007669"/>
    <property type="project" value="InterPro"/>
</dbReference>
<evidence type="ECO:0000256" key="1">
    <source>
        <dbReference type="ARBA" id="ARBA00000085"/>
    </source>
</evidence>
<dbReference type="CDD" id="cd00075">
    <property type="entry name" value="HATPase"/>
    <property type="match status" value="1"/>
</dbReference>
<dbReference type="InterPro" id="IPR036890">
    <property type="entry name" value="HATPase_C_sf"/>
</dbReference>
<evidence type="ECO:0000256" key="6">
    <source>
        <dbReference type="ARBA" id="ARBA00022692"/>
    </source>
</evidence>
<dbReference type="PROSITE" id="PS50885">
    <property type="entry name" value="HAMP"/>
    <property type="match status" value="1"/>
</dbReference>
<protein>
    <recommendedName>
        <fullName evidence="3">histidine kinase</fullName>
        <ecNumber evidence="3">2.7.13.3</ecNumber>
    </recommendedName>
</protein>
<sequence length="481" mass="53116">MTKRYSLTLTWRVLLLMFLPLWLLTGASVGIGMHYLGDQQTRKLKDDLKLVARAIRAPIGEAINQGDMDTVRHTLDAVFSLGQIYGAAVYDREGQRIAAAGIAKRDNQDNPLALHLVETGRDRDAYQRQAGRRVFSHFVPVTDTSGQITGLVEVTRKASDFSAYLERLTYWAWLAWAALGLLTLTIVLWGYRQTVGREVGRLTRVMAAVGAGQRGLRAPMNGAPEFQTIALAFNRMLDDMAGAELALAEHREQEAHLSRSLERQQRMATLGRLVSGIAHELGAPLNVIDGRARRLARFDDEPKAQRELAAIRSQVGRLTRIVRQLLDFSRSGAQFRPLPLKELLEAALLSVAEEQQGAMPNVELDVPQSQRLLADGPRLELALVNLIRNACQAPCNELAIRFEEDEHHWQLIIEDDGPGLPADTDPQTLLEPFFTTKPKGQGTGLGLAIAQNVMTDHGGELALAASAKGGLRLTLHFPKEC</sequence>
<keyword evidence="9" id="KW-0902">Two-component regulatory system</keyword>
<evidence type="ECO:0000256" key="10">
    <source>
        <dbReference type="ARBA" id="ARBA00023136"/>
    </source>
</evidence>
<evidence type="ECO:0000313" key="15">
    <source>
        <dbReference type="Proteomes" id="UP000268033"/>
    </source>
</evidence>
<dbReference type="SUPFAM" id="SSF47384">
    <property type="entry name" value="Homodimeric domain of signal transducing histidine kinase"/>
    <property type="match status" value="1"/>
</dbReference>
<dbReference type="RefSeq" id="WP_148049883.1">
    <property type="nucleotide sequence ID" value="NZ_RJUL01000017.1"/>
</dbReference>
<evidence type="ECO:0000256" key="11">
    <source>
        <dbReference type="SAM" id="Phobius"/>
    </source>
</evidence>
<evidence type="ECO:0000256" key="9">
    <source>
        <dbReference type="ARBA" id="ARBA00023012"/>
    </source>
</evidence>
<evidence type="ECO:0000313" key="14">
    <source>
        <dbReference type="EMBL" id="ROQ18745.1"/>
    </source>
</evidence>
<dbReference type="InterPro" id="IPR003660">
    <property type="entry name" value="HAMP_dom"/>
</dbReference>
<dbReference type="Proteomes" id="UP000268033">
    <property type="component" value="Unassembled WGS sequence"/>
</dbReference>
<evidence type="ECO:0000256" key="3">
    <source>
        <dbReference type="ARBA" id="ARBA00012438"/>
    </source>
</evidence>
<dbReference type="EC" id="2.7.13.3" evidence="3"/>
<dbReference type="Gene3D" id="1.10.287.130">
    <property type="match status" value="1"/>
</dbReference>
<dbReference type="InterPro" id="IPR004358">
    <property type="entry name" value="Sig_transdc_His_kin-like_C"/>
</dbReference>